<dbReference type="AlphaFoldDB" id="A0A212RMP7"/>
<dbReference type="OrthoDB" id="9772584at2"/>
<keyword evidence="5" id="KW-1185">Reference proteome</keyword>
<evidence type="ECO:0000256" key="1">
    <source>
        <dbReference type="ARBA" id="ARBA00009986"/>
    </source>
</evidence>
<dbReference type="Pfam" id="PF00171">
    <property type="entry name" value="Aldedh"/>
    <property type="match status" value="1"/>
</dbReference>
<dbReference type="PROSITE" id="PS00070">
    <property type="entry name" value="ALDEHYDE_DEHYDR_CYS"/>
    <property type="match status" value="1"/>
</dbReference>
<dbReference type="InterPro" id="IPR015590">
    <property type="entry name" value="Aldehyde_DH_dom"/>
</dbReference>
<comment type="similarity">
    <text evidence="1">Belongs to the aldehyde dehydrogenase family.</text>
</comment>
<sequence>MSEALATRSTAAWHSAADGLAVEIVNVIDGRHGGALSGQTFDVVSPVSGAVRAKAPRSTAEDVDVAVKSARKAFRGGAWSRLAPRERMAVLSTFADLIAANTERFALLDTLDMGKPVMDMVNVDVPGSATCMRFFAETIDKIEGAVTSTAFDAFHYILRQPLGVVGLIVPWNYPLMMAVWKLAPALACGNSVVLKPAEQSPSSAVLLADLFIEAGGPEGVFNVVQGLGHEAGAALALHMDVDKIGFTGSVEIGKKMMIYAGQSNMKRVTTECGGKTPQIILPDVADLDRAVTYAVNGIFANQGEVCNAGSRLLVDRSVHDRFLDRFLTVAAESYQPGDPLSPETTMGPLVTSEQQKRVLGFIEKGKAEGASLKLGGGVPAGLEKGAFVSPTVFADVTNQMTIAKEEIFGPVASILPVDGLAEALTIANDTSFGLAASIWTSDVKKALTFARDVEAGVVWVNCFDHGDMTQPWGGFKQSGNGRDKCLEALTHYTQTKSVWVDLA</sequence>
<accession>A0A212RMP7</accession>
<evidence type="ECO:0000313" key="5">
    <source>
        <dbReference type="Proteomes" id="UP000197065"/>
    </source>
</evidence>
<dbReference type="PANTHER" id="PTHR11699">
    <property type="entry name" value="ALDEHYDE DEHYDROGENASE-RELATED"/>
    <property type="match status" value="1"/>
</dbReference>
<protein>
    <submittedName>
        <fullName evidence="4">Gamma-glutamyl-gamma-aminobutyraldehyde dehydrogenase</fullName>
    </submittedName>
</protein>
<dbReference type="GO" id="GO:0004030">
    <property type="term" value="F:aldehyde dehydrogenase [NAD(P)+] activity"/>
    <property type="evidence" value="ECO:0007669"/>
    <property type="project" value="UniProtKB-ARBA"/>
</dbReference>
<dbReference type="SUPFAM" id="SSF53720">
    <property type="entry name" value="ALDH-like"/>
    <property type="match status" value="1"/>
</dbReference>
<gene>
    <name evidence="4" type="ORF">SAMN07250955_1116</name>
</gene>
<evidence type="ECO:0000256" key="2">
    <source>
        <dbReference type="ARBA" id="ARBA00023002"/>
    </source>
</evidence>
<dbReference type="Gene3D" id="3.40.309.10">
    <property type="entry name" value="Aldehyde Dehydrogenase, Chain A, domain 2"/>
    <property type="match status" value="1"/>
</dbReference>
<keyword evidence="2" id="KW-0560">Oxidoreductase</keyword>
<evidence type="ECO:0000259" key="3">
    <source>
        <dbReference type="Pfam" id="PF00171"/>
    </source>
</evidence>
<dbReference type="InterPro" id="IPR016163">
    <property type="entry name" value="Ald_DH_C"/>
</dbReference>
<dbReference type="EMBL" id="FYEH01000011">
    <property type="protein sequence ID" value="SNB73838.1"/>
    <property type="molecule type" value="Genomic_DNA"/>
</dbReference>
<dbReference type="Gene3D" id="3.40.605.10">
    <property type="entry name" value="Aldehyde Dehydrogenase, Chain A, domain 1"/>
    <property type="match status" value="1"/>
</dbReference>
<dbReference type="InterPro" id="IPR016160">
    <property type="entry name" value="Ald_DH_CS_CYS"/>
</dbReference>
<dbReference type="RefSeq" id="WP_088562215.1">
    <property type="nucleotide sequence ID" value="NZ_FYEH01000011.1"/>
</dbReference>
<dbReference type="Proteomes" id="UP000197065">
    <property type="component" value="Unassembled WGS sequence"/>
</dbReference>
<feature type="domain" description="Aldehyde dehydrogenase" evidence="3">
    <location>
        <begin position="39"/>
        <end position="498"/>
    </location>
</feature>
<dbReference type="FunFam" id="3.40.605.10:FF:000001">
    <property type="entry name" value="Aldehyde dehydrogenase 1"/>
    <property type="match status" value="1"/>
</dbReference>
<dbReference type="InterPro" id="IPR016161">
    <property type="entry name" value="Ald_DH/histidinol_DH"/>
</dbReference>
<reference evidence="4 5" key="1">
    <citation type="submission" date="2017-06" db="EMBL/GenBank/DDBJ databases">
        <authorList>
            <person name="Kim H.J."/>
            <person name="Triplett B.A."/>
        </authorList>
    </citation>
    <scope>NUCLEOTIDE SEQUENCE [LARGE SCALE GENOMIC DNA]</scope>
    <source>
        <strain evidence="4 5">B29T1</strain>
    </source>
</reference>
<organism evidence="4 5">
    <name type="scientific">Arboricoccus pini</name>
    <dbReference type="NCBI Taxonomy" id="1963835"/>
    <lineage>
        <taxon>Bacteria</taxon>
        <taxon>Pseudomonadati</taxon>
        <taxon>Pseudomonadota</taxon>
        <taxon>Alphaproteobacteria</taxon>
        <taxon>Geminicoccales</taxon>
        <taxon>Geminicoccaceae</taxon>
        <taxon>Arboricoccus</taxon>
    </lineage>
</organism>
<name>A0A212RMP7_9PROT</name>
<evidence type="ECO:0000313" key="4">
    <source>
        <dbReference type="EMBL" id="SNB73838.1"/>
    </source>
</evidence>
<proteinExistence type="inferred from homology"/>
<dbReference type="InterPro" id="IPR016162">
    <property type="entry name" value="Ald_DH_N"/>
</dbReference>
<dbReference type="FunFam" id="3.40.309.10:FF:000012">
    <property type="entry name" value="Betaine aldehyde dehydrogenase"/>
    <property type="match status" value="1"/>
</dbReference>